<keyword evidence="3" id="KW-1185">Reference proteome</keyword>
<sequence length="46" mass="5151">MTDRIAFGVGSLIVMAIAADLIFDAGVLVFLARRLDSFVEYLAFWR</sequence>
<feature type="transmembrane region" description="Helical" evidence="1">
    <location>
        <begin position="6"/>
        <end position="32"/>
    </location>
</feature>
<organism evidence="2 3">
    <name type="scientific">Plastorhodobacter daqingensis</name>
    <dbReference type="NCBI Taxonomy" id="1387281"/>
    <lineage>
        <taxon>Bacteria</taxon>
        <taxon>Pseudomonadati</taxon>
        <taxon>Pseudomonadota</taxon>
        <taxon>Alphaproteobacteria</taxon>
        <taxon>Rhodobacterales</taxon>
        <taxon>Paracoccaceae</taxon>
        <taxon>Plastorhodobacter</taxon>
    </lineage>
</organism>
<accession>A0ABW2UFM6</accession>
<evidence type="ECO:0000313" key="2">
    <source>
        <dbReference type="EMBL" id="MFC7703479.1"/>
    </source>
</evidence>
<evidence type="ECO:0000256" key="1">
    <source>
        <dbReference type="SAM" id="Phobius"/>
    </source>
</evidence>
<dbReference type="Proteomes" id="UP001596516">
    <property type="component" value="Unassembled WGS sequence"/>
</dbReference>
<evidence type="ECO:0008006" key="4">
    <source>
        <dbReference type="Google" id="ProtNLM"/>
    </source>
</evidence>
<comment type="caution">
    <text evidence="2">The sequence shown here is derived from an EMBL/GenBank/DDBJ whole genome shotgun (WGS) entry which is preliminary data.</text>
</comment>
<evidence type="ECO:0000313" key="3">
    <source>
        <dbReference type="Proteomes" id="UP001596516"/>
    </source>
</evidence>
<keyword evidence="1" id="KW-0472">Membrane</keyword>
<keyword evidence="1" id="KW-1133">Transmembrane helix</keyword>
<reference evidence="3" key="1">
    <citation type="journal article" date="2019" name="Int. J. Syst. Evol. Microbiol.">
        <title>The Global Catalogue of Microorganisms (GCM) 10K type strain sequencing project: providing services to taxonomists for standard genome sequencing and annotation.</title>
        <authorList>
            <consortium name="The Broad Institute Genomics Platform"/>
            <consortium name="The Broad Institute Genome Sequencing Center for Infectious Disease"/>
            <person name="Wu L."/>
            <person name="Ma J."/>
        </authorList>
    </citation>
    <scope>NUCLEOTIDE SEQUENCE [LARGE SCALE GENOMIC DNA]</scope>
    <source>
        <strain evidence="3">CGMCC 1.12750</strain>
    </source>
</reference>
<keyword evidence="1" id="KW-0812">Transmembrane</keyword>
<proteinExistence type="predicted"/>
<protein>
    <recommendedName>
        <fullName evidence="4">Glyceraldehyde-3-phosphate dehydrogenase</fullName>
    </recommendedName>
</protein>
<gene>
    <name evidence="2" type="ORF">ACFQXB_04645</name>
</gene>
<name>A0ABW2UFM6_9RHOB</name>
<dbReference type="RefSeq" id="WP_377399850.1">
    <property type="nucleotide sequence ID" value="NZ_JBHTFQ010000002.1"/>
</dbReference>
<dbReference type="EMBL" id="JBHTFQ010000002">
    <property type="protein sequence ID" value="MFC7703479.1"/>
    <property type="molecule type" value="Genomic_DNA"/>
</dbReference>